<evidence type="ECO:0000256" key="7">
    <source>
        <dbReference type="SAM" id="Phobius"/>
    </source>
</evidence>
<dbReference type="InterPro" id="IPR013057">
    <property type="entry name" value="AA_transpt_TM"/>
</dbReference>
<keyword evidence="2" id="KW-0813">Transport</keyword>
<dbReference type="Proteomes" id="UP000823775">
    <property type="component" value="Unassembled WGS sequence"/>
</dbReference>
<organism evidence="9 10">
    <name type="scientific">Datura stramonium</name>
    <name type="common">Jimsonweed</name>
    <name type="synonym">Common thornapple</name>
    <dbReference type="NCBI Taxonomy" id="4076"/>
    <lineage>
        <taxon>Eukaryota</taxon>
        <taxon>Viridiplantae</taxon>
        <taxon>Streptophyta</taxon>
        <taxon>Embryophyta</taxon>
        <taxon>Tracheophyta</taxon>
        <taxon>Spermatophyta</taxon>
        <taxon>Magnoliopsida</taxon>
        <taxon>eudicotyledons</taxon>
        <taxon>Gunneridae</taxon>
        <taxon>Pentapetalae</taxon>
        <taxon>asterids</taxon>
        <taxon>lamiids</taxon>
        <taxon>Solanales</taxon>
        <taxon>Solanaceae</taxon>
        <taxon>Solanoideae</taxon>
        <taxon>Datureae</taxon>
        <taxon>Datura</taxon>
    </lineage>
</organism>
<gene>
    <name evidence="9" type="primary">PROT2_2</name>
    <name evidence="9" type="ORF">HAX54_038672</name>
</gene>
<evidence type="ECO:0000256" key="5">
    <source>
        <dbReference type="ARBA" id="ARBA00022989"/>
    </source>
</evidence>
<feature type="transmembrane region" description="Helical" evidence="7">
    <location>
        <begin position="29"/>
        <end position="54"/>
    </location>
</feature>
<feature type="domain" description="Amino acid transporter transmembrane" evidence="8">
    <location>
        <begin position="5"/>
        <end position="107"/>
    </location>
</feature>
<evidence type="ECO:0000256" key="2">
    <source>
        <dbReference type="ARBA" id="ARBA00022448"/>
    </source>
</evidence>
<sequence>MAEKMVGLVLTTGVNSAYALGYAGTLMVPLGWIGGVTDMVLSTVISLYASTLMAKIQQYGEKRHIRFRDLAGFMYGWRAYAIVWGLQYANLFLINIGFIILGGQALKVTGSP</sequence>
<dbReference type="PANTHER" id="PTHR48017">
    <property type="entry name" value="OS05G0424000 PROTEIN-RELATED"/>
    <property type="match status" value="1"/>
</dbReference>
<dbReference type="Pfam" id="PF01490">
    <property type="entry name" value="Aa_trans"/>
    <property type="match status" value="1"/>
</dbReference>
<evidence type="ECO:0000256" key="6">
    <source>
        <dbReference type="ARBA" id="ARBA00023136"/>
    </source>
</evidence>
<evidence type="ECO:0000259" key="8">
    <source>
        <dbReference type="Pfam" id="PF01490"/>
    </source>
</evidence>
<dbReference type="EMBL" id="JACEIK010005297">
    <property type="protein sequence ID" value="MCE0481173.1"/>
    <property type="molecule type" value="Genomic_DNA"/>
</dbReference>
<accession>A0ABS8VK47</accession>
<keyword evidence="10" id="KW-1185">Reference proteome</keyword>
<evidence type="ECO:0000256" key="3">
    <source>
        <dbReference type="ARBA" id="ARBA00022692"/>
    </source>
</evidence>
<name>A0ABS8VK47_DATST</name>
<keyword evidence="3 7" id="KW-0812">Transmembrane</keyword>
<evidence type="ECO:0000313" key="9">
    <source>
        <dbReference type="EMBL" id="MCE0481173.1"/>
    </source>
</evidence>
<comment type="subcellular location">
    <subcellularLocation>
        <location evidence="1">Membrane</location>
    </subcellularLocation>
</comment>
<keyword evidence="6 7" id="KW-0472">Membrane</keyword>
<evidence type="ECO:0000256" key="4">
    <source>
        <dbReference type="ARBA" id="ARBA00022970"/>
    </source>
</evidence>
<keyword evidence="4" id="KW-0029">Amino-acid transport</keyword>
<feature type="transmembrane region" description="Helical" evidence="7">
    <location>
        <begin position="75"/>
        <end position="101"/>
    </location>
</feature>
<comment type="caution">
    <text evidence="9">The sequence shown here is derived from an EMBL/GenBank/DDBJ whole genome shotgun (WGS) entry which is preliminary data.</text>
</comment>
<keyword evidence="5 7" id="KW-1133">Transmembrane helix</keyword>
<reference evidence="9 10" key="1">
    <citation type="journal article" date="2021" name="BMC Genomics">
        <title>Datura genome reveals duplications of psychoactive alkaloid biosynthetic genes and high mutation rate following tissue culture.</title>
        <authorList>
            <person name="Rajewski A."/>
            <person name="Carter-House D."/>
            <person name="Stajich J."/>
            <person name="Litt A."/>
        </authorList>
    </citation>
    <scope>NUCLEOTIDE SEQUENCE [LARGE SCALE GENOMIC DNA]</scope>
    <source>
        <strain evidence="9">AR-01</strain>
    </source>
</reference>
<evidence type="ECO:0000256" key="1">
    <source>
        <dbReference type="ARBA" id="ARBA00004370"/>
    </source>
</evidence>
<protein>
    <submittedName>
        <fullName evidence="9">Proline transporter 2</fullName>
    </submittedName>
</protein>
<evidence type="ECO:0000313" key="10">
    <source>
        <dbReference type="Proteomes" id="UP000823775"/>
    </source>
</evidence>
<proteinExistence type="predicted"/>